<name>A0A699YKF5_HAELA</name>
<accession>A0A699YKF5</accession>
<evidence type="ECO:0000256" key="1">
    <source>
        <dbReference type="SAM" id="SignalP"/>
    </source>
</evidence>
<feature type="signal peptide" evidence="1">
    <location>
        <begin position="1"/>
        <end position="19"/>
    </location>
</feature>
<sequence length="181" mass="19935">MLATEELAMALACFRATLALQLVKQESAFAPVADPVLSAFPGILADHHLLIEFLVKWQDATLKLEAGLNTSCLGPSLAPPIASLVEAFRRCVAEVSPLLRCASLPLRHINNFVEYQGHRLKQVQAFCHVIDAKTNTVVGARHPVEPMSHAGFEFLHAPFNVTEVRMCMGDPLERKYTFLTS</sequence>
<comment type="caution">
    <text evidence="2">The sequence shown here is derived from an EMBL/GenBank/DDBJ whole genome shotgun (WGS) entry which is preliminary data.</text>
</comment>
<keyword evidence="3" id="KW-1185">Reference proteome</keyword>
<proteinExistence type="predicted"/>
<dbReference type="Proteomes" id="UP000485058">
    <property type="component" value="Unassembled WGS sequence"/>
</dbReference>
<evidence type="ECO:0000313" key="3">
    <source>
        <dbReference type="Proteomes" id="UP000485058"/>
    </source>
</evidence>
<feature type="chain" id="PRO_5025402616" evidence="1">
    <location>
        <begin position="20"/>
        <end position="181"/>
    </location>
</feature>
<dbReference type="AlphaFoldDB" id="A0A699YKF5"/>
<protein>
    <submittedName>
        <fullName evidence="2">Uncharacterized protein</fullName>
    </submittedName>
</protein>
<dbReference type="EMBL" id="BLLF01000324">
    <property type="protein sequence ID" value="GFH10543.1"/>
    <property type="molecule type" value="Genomic_DNA"/>
</dbReference>
<evidence type="ECO:0000313" key="2">
    <source>
        <dbReference type="EMBL" id="GFH10543.1"/>
    </source>
</evidence>
<organism evidence="2 3">
    <name type="scientific">Haematococcus lacustris</name>
    <name type="common">Green alga</name>
    <name type="synonym">Haematococcus pluvialis</name>
    <dbReference type="NCBI Taxonomy" id="44745"/>
    <lineage>
        <taxon>Eukaryota</taxon>
        <taxon>Viridiplantae</taxon>
        <taxon>Chlorophyta</taxon>
        <taxon>core chlorophytes</taxon>
        <taxon>Chlorophyceae</taxon>
        <taxon>CS clade</taxon>
        <taxon>Chlamydomonadales</taxon>
        <taxon>Haematococcaceae</taxon>
        <taxon>Haematococcus</taxon>
    </lineage>
</organism>
<reference evidence="2 3" key="1">
    <citation type="submission" date="2020-02" db="EMBL/GenBank/DDBJ databases">
        <title>Draft genome sequence of Haematococcus lacustris strain NIES-144.</title>
        <authorList>
            <person name="Morimoto D."/>
            <person name="Nakagawa S."/>
            <person name="Yoshida T."/>
            <person name="Sawayama S."/>
        </authorList>
    </citation>
    <scope>NUCLEOTIDE SEQUENCE [LARGE SCALE GENOMIC DNA]</scope>
    <source>
        <strain evidence="2 3">NIES-144</strain>
    </source>
</reference>
<keyword evidence="1" id="KW-0732">Signal</keyword>
<gene>
    <name evidence="2" type="ORF">HaLaN_05872</name>
</gene>